<proteinExistence type="predicted"/>
<name>A0A563W143_9CYAN</name>
<accession>A0A563W143</accession>
<evidence type="ECO:0000313" key="2">
    <source>
        <dbReference type="Proteomes" id="UP000320055"/>
    </source>
</evidence>
<keyword evidence="2" id="KW-1185">Reference proteome</keyword>
<evidence type="ECO:0000313" key="1">
    <source>
        <dbReference type="EMBL" id="VEP17263.1"/>
    </source>
</evidence>
<dbReference type="AlphaFoldDB" id="A0A563W143"/>
<protein>
    <submittedName>
        <fullName evidence="1">Uncharacterized protein</fullName>
    </submittedName>
</protein>
<dbReference type="Proteomes" id="UP000320055">
    <property type="component" value="Unassembled WGS sequence"/>
</dbReference>
<gene>
    <name evidence="1" type="ORF">H1P_580010</name>
</gene>
<sequence length="48" mass="5719">MNKINKLNAAFMRIEFWFFELNTNGDFIQKIKHKKYAISVAVVTEVRN</sequence>
<dbReference type="RefSeq" id="WP_186375927.1">
    <property type="nucleotide sequence ID" value="NZ_LR213817.1"/>
</dbReference>
<reference evidence="1 2" key="1">
    <citation type="submission" date="2019-01" db="EMBL/GenBank/DDBJ databases">
        <authorList>
            <person name="Brito A."/>
        </authorList>
    </citation>
    <scope>NUCLEOTIDE SEQUENCE [LARGE SCALE GENOMIC DNA]</scope>
    <source>
        <strain evidence="1">1</strain>
    </source>
</reference>
<organism evidence="1 2">
    <name type="scientific">Hyella patelloides LEGE 07179</name>
    <dbReference type="NCBI Taxonomy" id="945734"/>
    <lineage>
        <taxon>Bacteria</taxon>
        <taxon>Bacillati</taxon>
        <taxon>Cyanobacteriota</taxon>
        <taxon>Cyanophyceae</taxon>
        <taxon>Pleurocapsales</taxon>
        <taxon>Hyellaceae</taxon>
        <taxon>Hyella</taxon>
    </lineage>
</organism>
<dbReference type="EMBL" id="CAACVJ010000534">
    <property type="protein sequence ID" value="VEP17263.1"/>
    <property type="molecule type" value="Genomic_DNA"/>
</dbReference>